<protein>
    <submittedName>
        <fullName evidence="2">Uncharacterized protein</fullName>
    </submittedName>
</protein>
<dbReference type="EMBL" id="FZMO01000046">
    <property type="protein sequence ID" value="SNQ46413.1"/>
    <property type="molecule type" value="Genomic_DNA"/>
</dbReference>
<dbReference type="Proteomes" id="UP000234331">
    <property type="component" value="Unassembled WGS sequence"/>
</dbReference>
<evidence type="ECO:0000313" key="2">
    <source>
        <dbReference type="EMBL" id="SNQ46413.1"/>
    </source>
</evidence>
<keyword evidence="3" id="KW-1185">Reference proteome</keyword>
<reference evidence="2 3" key="1">
    <citation type="submission" date="2017-06" db="EMBL/GenBank/DDBJ databases">
        <authorList>
            <person name="Kim H.J."/>
            <person name="Triplett B.A."/>
        </authorList>
    </citation>
    <scope>NUCLEOTIDE SEQUENCE [LARGE SCALE GENOMIC DNA]</scope>
    <source>
        <strain evidence="2">FRACA_ARgP5</strain>
    </source>
</reference>
<feature type="compositionally biased region" description="Pro residues" evidence="1">
    <location>
        <begin position="357"/>
        <end position="368"/>
    </location>
</feature>
<feature type="region of interest" description="Disordered" evidence="1">
    <location>
        <begin position="345"/>
        <end position="403"/>
    </location>
</feature>
<sequence length="403" mass="43557">MRAGRQDFMTELGSGAVWADLDPREFERFRRLVSASGRRAEASLAGLADRELAVALGVASAQGALLPEALLLFGRPEAIRWHLPFHEVAMQVLRGEVAEVNDFFHWPLFRLAEELLARFRARTATQAVRYELVRVQVPACSEQAFRELLTNALTHRDYTVPGVVHVRWGEDGIQIANPARLGVDPRPGTALSGLPVARNPLLVDAFRRAGIAQRTGRGVGRAIAEQLRHGLAAPRFERSTDRAVIALLPGDDPDLAFARYVVAREHLGQPLGRAHLQLLTALIHRHRLRTAEAAALLTTDRSHARATLFGLLRAGLVQVSGDSAGRTWQLTDQVRRDLRDSAAHVRDQLTGRTGPATPAPATPAPATPAPAAHGPAGPHASAGWAIPDAGPALPPARRASGRP</sequence>
<evidence type="ECO:0000256" key="1">
    <source>
        <dbReference type="SAM" id="MobiDB-lite"/>
    </source>
</evidence>
<dbReference type="Pfam" id="PF13749">
    <property type="entry name" value="HATPase_c_4"/>
    <property type="match status" value="1"/>
</dbReference>
<accession>A0A2I2KL78</accession>
<dbReference type="InterPro" id="IPR036390">
    <property type="entry name" value="WH_DNA-bd_sf"/>
</dbReference>
<feature type="compositionally biased region" description="Low complexity" evidence="1">
    <location>
        <begin position="369"/>
        <end position="383"/>
    </location>
</feature>
<dbReference type="InterPro" id="IPR038475">
    <property type="entry name" value="RecG_C_sf"/>
</dbReference>
<dbReference type="SUPFAM" id="SSF46785">
    <property type="entry name" value="Winged helix' DNA-binding domain"/>
    <property type="match status" value="1"/>
</dbReference>
<proteinExistence type="predicted"/>
<dbReference type="PANTHER" id="PTHR30595:SF6">
    <property type="entry name" value="SCHLAFEN ALBA-2 DOMAIN-CONTAINING PROTEIN"/>
    <property type="match status" value="1"/>
</dbReference>
<gene>
    <name evidence="2" type="ORF">FRACA_140011</name>
</gene>
<evidence type="ECO:0000313" key="3">
    <source>
        <dbReference type="Proteomes" id="UP000234331"/>
    </source>
</evidence>
<dbReference type="AlphaFoldDB" id="A0A2I2KL78"/>
<dbReference type="PANTHER" id="PTHR30595">
    <property type="entry name" value="GLPR-RELATED TRANSCRIPTIONAL REPRESSOR"/>
    <property type="match status" value="1"/>
</dbReference>
<name>A0A2I2KL78_9ACTN</name>
<organism evidence="2 3">
    <name type="scientific">Frankia canadensis</name>
    <dbReference type="NCBI Taxonomy" id="1836972"/>
    <lineage>
        <taxon>Bacteria</taxon>
        <taxon>Bacillati</taxon>
        <taxon>Actinomycetota</taxon>
        <taxon>Actinomycetes</taxon>
        <taxon>Frankiales</taxon>
        <taxon>Frankiaceae</taxon>
        <taxon>Frankia</taxon>
    </lineage>
</organism>
<dbReference type="Gene3D" id="3.30.565.60">
    <property type="match status" value="1"/>
</dbReference>